<keyword evidence="6" id="KW-1185">Reference proteome</keyword>
<feature type="region of interest" description="Disordered" evidence="4">
    <location>
        <begin position="254"/>
        <end position="329"/>
    </location>
</feature>
<dbReference type="PANTHER" id="PTHR13031:SF0">
    <property type="entry name" value="RIBONUCLEASE P PROTEIN SUBUNIT P30"/>
    <property type="match status" value="1"/>
</dbReference>
<proteinExistence type="inferred from homology"/>
<evidence type="ECO:0000313" key="6">
    <source>
        <dbReference type="Proteomes" id="UP001629113"/>
    </source>
</evidence>
<reference evidence="5 6" key="1">
    <citation type="submission" date="2024-06" db="EMBL/GenBank/DDBJ databases">
        <title>Complete genome of Phlyctema vagabunda strain 19-DSS-EL-015.</title>
        <authorList>
            <person name="Fiorenzani C."/>
        </authorList>
    </citation>
    <scope>NUCLEOTIDE SEQUENCE [LARGE SCALE GENOMIC DNA]</scope>
    <source>
        <strain evidence="5 6">19-DSS-EL-015</strain>
    </source>
</reference>
<feature type="compositionally biased region" description="Basic and acidic residues" evidence="4">
    <location>
        <begin position="290"/>
        <end position="301"/>
    </location>
</feature>
<feature type="compositionally biased region" description="Polar residues" evidence="4">
    <location>
        <begin position="302"/>
        <end position="329"/>
    </location>
</feature>
<dbReference type="InterPro" id="IPR016195">
    <property type="entry name" value="Pol/histidinol_Pase-like"/>
</dbReference>
<evidence type="ECO:0000256" key="1">
    <source>
        <dbReference type="ARBA" id="ARBA00004123"/>
    </source>
</evidence>
<organism evidence="5 6">
    <name type="scientific">Phlyctema vagabunda</name>
    <dbReference type="NCBI Taxonomy" id="108571"/>
    <lineage>
        <taxon>Eukaryota</taxon>
        <taxon>Fungi</taxon>
        <taxon>Dikarya</taxon>
        <taxon>Ascomycota</taxon>
        <taxon>Pezizomycotina</taxon>
        <taxon>Leotiomycetes</taxon>
        <taxon>Helotiales</taxon>
        <taxon>Dermateaceae</taxon>
        <taxon>Phlyctema</taxon>
    </lineage>
</organism>
<dbReference type="InterPro" id="IPR002738">
    <property type="entry name" value="RNase_P_p30"/>
</dbReference>
<evidence type="ECO:0000256" key="4">
    <source>
        <dbReference type="SAM" id="MobiDB-lite"/>
    </source>
</evidence>
<feature type="compositionally biased region" description="Polar residues" evidence="4">
    <location>
        <begin position="273"/>
        <end position="284"/>
    </location>
</feature>
<dbReference type="Gene3D" id="3.20.20.140">
    <property type="entry name" value="Metal-dependent hydrolases"/>
    <property type="match status" value="1"/>
</dbReference>
<accession>A0ABR4PFU3</accession>
<dbReference type="Pfam" id="PF01876">
    <property type="entry name" value="RNase_P_p30"/>
    <property type="match status" value="1"/>
</dbReference>
<dbReference type="Proteomes" id="UP001629113">
    <property type="component" value="Unassembled WGS sequence"/>
</dbReference>
<comment type="similarity">
    <text evidence="2">Belongs to the eukaryotic/archaeal RNase P protein component 3 family.</text>
</comment>
<dbReference type="PANTHER" id="PTHR13031">
    <property type="entry name" value="RIBONUCLEASE P SUBUNIT P30"/>
    <property type="match status" value="1"/>
</dbReference>
<dbReference type="SUPFAM" id="SSF89550">
    <property type="entry name" value="PHP domain-like"/>
    <property type="match status" value="1"/>
</dbReference>
<name>A0ABR4PFU3_9HELO</name>
<comment type="caution">
    <text evidence="5">The sequence shown here is derived from an EMBL/GenBank/DDBJ whole genome shotgun (WGS) entry which is preliminary data.</text>
</comment>
<sequence length="329" mass="35611">MLYDLNVAWSATQTPQELERAIYFLSELGYDSLALNHTITGALPSQLVNPIPATQPFSIPAKTSILRRCTLVISDPSLNHRLPALAGVYDILALRPTTEKAFLAACLTLTDHSIISLDLTQRYPFHFKPKPLMTAVNRGLRFEISYAQATLGDSTARRNFISNVLGILRATSGRGLIVSSQAGDVLGVRAPADVVNLLGVWGLGRERALESLGVNPRGVLVNEGIKRTAYRGVVNVVDGGEALPIPKELKENTKKAVTAGKPVKNKRKVDDNWANSEGVQTISKRQAKKLRLDALKAERESSSSAQNTNTGDMSSEHNGLSTTQTTESG</sequence>
<protein>
    <submittedName>
        <fullName evidence="5">Ribonuclease P protein subunit 3</fullName>
    </submittedName>
</protein>
<comment type="subcellular location">
    <subcellularLocation>
        <location evidence="1">Nucleus</location>
    </subcellularLocation>
</comment>
<evidence type="ECO:0000256" key="3">
    <source>
        <dbReference type="ARBA" id="ARBA00022694"/>
    </source>
</evidence>
<evidence type="ECO:0000313" key="5">
    <source>
        <dbReference type="EMBL" id="KAL3422202.1"/>
    </source>
</evidence>
<gene>
    <name evidence="5" type="ORF">PVAG01_06359</name>
</gene>
<keyword evidence="3" id="KW-0819">tRNA processing</keyword>
<evidence type="ECO:0000256" key="2">
    <source>
        <dbReference type="ARBA" id="ARBA00007331"/>
    </source>
</evidence>
<dbReference type="EMBL" id="JBFCZG010000005">
    <property type="protein sequence ID" value="KAL3422202.1"/>
    <property type="molecule type" value="Genomic_DNA"/>
</dbReference>